<dbReference type="EMBL" id="JANSHE010000470">
    <property type="protein sequence ID" value="KAJ3010436.1"/>
    <property type="molecule type" value="Genomic_DNA"/>
</dbReference>
<comment type="caution">
    <text evidence="1">The sequence shown here is derived from an EMBL/GenBank/DDBJ whole genome shotgun (WGS) entry which is preliminary data.</text>
</comment>
<reference evidence="1" key="1">
    <citation type="submission" date="2022-08" db="EMBL/GenBank/DDBJ databases">
        <title>Genome Sequence of Pycnoporus sanguineus.</title>
        <authorList>
            <person name="Buettner E."/>
        </authorList>
    </citation>
    <scope>NUCLEOTIDE SEQUENCE</scope>
    <source>
        <strain evidence="1">CG-C14</strain>
    </source>
</reference>
<keyword evidence="2" id="KW-1185">Reference proteome</keyword>
<evidence type="ECO:0000313" key="1">
    <source>
        <dbReference type="EMBL" id="KAJ3010436.1"/>
    </source>
</evidence>
<proteinExistence type="predicted"/>
<accession>A0ACC1Q6K3</accession>
<organism evidence="1 2">
    <name type="scientific">Trametes sanguinea</name>
    <dbReference type="NCBI Taxonomy" id="158606"/>
    <lineage>
        <taxon>Eukaryota</taxon>
        <taxon>Fungi</taxon>
        <taxon>Dikarya</taxon>
        <taxon>Basidiomycota</taxon>
        <taxon>Agaricomycotina</taxon>
        <taxon>Agaricomycetes</taxon>
        <taxon>Polyporales</taxon>
        <taxon>Polyporaceae</taxon>
        <taxon>Trametes</taxon>
    </lineage>
</organism>
<gene>
    <name evidence="1" type="ORF">NUW54_g2482</name>
</gene>
<dbReference type="Proteomes" id="UP001144978">
    <property type="component" value="Unassembled WGS sequence"/>
</dbReference>
<sequence length="158" mass="17112">MVRTLLAVTDQHCLRESFSGACSYSAKIGLCEQGARLERRAAALHLLYSTTATVCINLHQRWPETVFHSISRAAPTRLYDVGVHHTLSLTVGPDILGAPAAAAAPSSTATSCGRGMPQQAMPMQAQQQASYDARPLHGFEGDGDRSMWLNARDTYDKP</sequence>
<evidence type="ECO:0000313" key="2">
    <source>
        <dbReference type="Proteomes" id="UP001144978"/>
    </source>
</evidence>
<protein>
    <submittedName>
        <fullName evidence="1">Uncharacterized protein</fullName>
    </submittedName>
</protein>
<name>A0ACC1Q6K3_9APHY</name>